<evidence type="ECO:0000256" key="8">
    <source>
        <dbReference type="ARBA" id="ARBA00022982"/>
    </source>
</evidence>
<comment type="subunit">
    <text evidence="3">Heterooctamer of two A chains, two B chains, two C chains and two D chains.</text>
</comment>
<evidence type="ECO:0000256" key="17">
    <source>
        <dbReference type="RuleBase" id="RU003376"/>
    </source>
</evidence>
<evidence type="ECO:0000256" key="4">
    <source>
        <dbReference type="ARBA" id="ARBA00014687"/>
    </source>
</evidence>
<sequence length="200" mass="22760">MSSAAMDPHVEELDEHSITIFGFWIYIMSDCILFSTLFATHAVLMPNFFGGPTPKELFSMPFVLIETFLLLTSSFTYGLAMLAMHKGKSVQVINCLVITFLLGVGFISMELYEFHELITEGNGWQRSASISSFFGLVATHGFHVTLGLIWMLVLMWSVWRFDLTKQIKTRLTCLSLFWHFLDIIWICVFTVVYLMGAIAT</sequence>
<keyword evidence="11 18" id="KW-0472">Membrane</keyword>
<evidence type="ECO:0000256" key="14">
    <source>
        <dbReference type="ARBA" id="ARBA00031884"/>
    </source>
</evidence>
<dbReference type="PANTHER" id="PTHR11403">
    <property type="entry name" value="CYTOCHROME C OXIDASE SUBUNIT III"/>
    <property type="match status" value="1"/>
</dbReference>
<comment type="function">
    <text evidence="12">Cytochrome bo(3) ubiquinol terminal oxidase is the component of the aerobic respiratory chain of E.coli that predominates when cells are grown at high aeration. Has proton pump activity across the membrane in addition to electron transfer, pumping 2 protons/electron.</text>
</comment>
<evidence type="ECO:0000256" key="16">
    <source>
        <dbReference type="ARBA" id="ARBA00032717"/>
    </source>
</evidence>
<evidence type="ECO:0000256" key="18">
    <source>
        <dbReference type="SAM" id="Phobius"/>
    </source>
</evidence>
<dbReference type="InterPro" id="IPR024791">
    <property type="entry name" value="Cyt_c/ubiquinol_Oxase_su3"/>
</dbReference>
<evidence type="ECO:0000259" key="19">
    <source>
        <dbReference type="PROSITE" id="PS50253"/>
    </source>
</evidence>
<evidence type="ECO:0000256" key="1">
    <source>
        <dbReference type="ARBA" id="ARBA00004651"/>
    </source>
</evidence>
<evidence type="ECO:0000256" key="7">
    <source>
        <dbReference type="ARBA" id="ARBA00022692"/>
    </source>
</evidence>
<evidence type="ECO:0000256" key="13">
    <source>
        <dbReference type="ARBA" id="ARBA00030072"/>
    </source>
</evidence>
<evidence type="ECO:0000256" key="11">
    <source>
        <dbReference type="ARBA" id="ARBA00023136"/>
    </source>
</evidence>
<keyword evidence="8" id="KW-0249">Electron transport</keyword>
<keyword evidence="10" id="KW-0560">Oxidoreductase</keyword>
<dbReference type="InterPro" id="IPR000298">
    <property type="entry name" value="Cyt_c_oxidase-like_su3"/>
</dbReference>
<feature type="domain" description="Heme-copper oxidase subunit III family profile" evidence="19">
    <location>
        <begin position="21"/>
        <end position="197"/>
    </location>
</feature>
<feature type="transmembrane region" description="Helical" evidence="18">
    <location>
        <begin position="21"/>
        <end position="45"/>
    </location>
</feature>
<dbReference type="Proteomes" id="UP001203423">
    <property type="component" value="Unassembled WGS sequence"/>
</dbReference>
<evidence type="ECO:0000256" key="6">
    <source>
        <dbReference type="ARBA" id="ARBA00022475"/>
    </source>
</evidence>
<gene>
    <name evidence="20" type="primary">cyoC</name>
    <name evidence="20" type="ORF">L2764_12430</name>
</gene>
<evidence type="ECO:0000313" key="20">
    <source>
        <dbReference type="EMBL" id="MCL1125259.1"/>
    </source>
</evidence>
<dbReference type="InterPro" id="IPR014206">
    <property type="entry name" value="Cyt_c_ubiqinol_oxidase_su3"/>
</dbReference>
<dbReference type="RefSeq" id="WP_248940575.1">
    <property type="nucleotide sequence ID" value="NZ_JAKIKS010000044.1"/>
</dbReference>
<name>A0ABT0LCH6_9GAMM</name>
<accession>A0ABT0LCH6</accession>
<dbReference type="Gene3D" id="1.20.120.80">
    <property type="entry name" value="Cytochrome c oxidase, subunit III, four-helix bundle"/>
    <property type="match status" value="1"/>
</dbReference>
<protein>
    <recommendedName>
        <fullName evidence="4">Cytochrome bo(3) ubiquinol oxidase subunit 3</fullName>
    </recommendedName>
    <alternativeName>
        <fullName evidence="15">Cytochrome o ubiquinol oxidase subunit 3</fullName>
    </alternativeName>
    <alternativeName>
        <fullName evidence="13">Oxidase bo(3) subunit 3</fullName>
    </alternativeName>
    <alternativeName>
        <fullName evidence="16">Ubiquinol oxidase polypeptide III</fullName>
    </alternativeName>
    <alternativeName>
        <fullName evidence="14">Ubiquinol oxidase subunit 3</fullName>
    </alternativeName>
</protein>
<evidence type="ECO:0000256" key="2">
    <source>
        <dbReference type="ARBA" id="ARBA00010581"/>
    </source>
</evidence>
<dbReference type="InterPro" id="IPR035973">
    <property type="entry name" value="Cyt_c_oxidase_su3-like_sf"/>
</dbReference>
<evidence type="ECO:0000256" key="5">
    <source>
        <dbReference type="ARBA" id="ARBA00022448"/>
    </source>
</evidence>
<dbReference type="PANTHER" id="PTHR11403:SF2">
    <property type="entry name" value="CYTOCHROME BO(3) UBIQUINOL OXIDASE SUBUNIT 3"/>
    <property type="match status" value="1"/>
</dbReference>
<keyword evidence="21" id="KW-1185">Reference proteome</keyword>
<reference evidence="20 21" key="1">
    <citation type="submission" date="2022-01" db="EMBL/GenBank/DDBJ databases">
        <title>Whole genome-based taxonomy of the Shewanellaceae.</title>
        <authorList>
            <person name="Martin-Rodriguez A.J."/>
        </authorList>
    </citation>
    <scope>NUCLEOTIDE SEQUENCE [LARGE SCALE GENOMIC DNA]</scope>
    <source>
        <strain evidence="20 21">DSM 17177</strain>
    </source>
</reference>
<dbReference type="InterPro" id="IPR013833">
    <property type="entry name" value="Cyt_c_oxidase_su3_a-hlx"/>
</dbReference>
<keyword evidence="6" id="KW-1003">Cell membrane</keyword>
<feature type="transmembrane region" description="Helical" evidence="18">
    <location>
        <begin position="132"/>
        <end position="159"/>
    </location>
</feature>
<dbReference type="NCBIfam" id="TIGR02842">
    <property type="entry name" value="CyoC"/>
    <property type="match status" value="1"/>
</dbReference>
<feature type="transmembrane region" description="Helical" evidence="18">
    <location>
        <begin position="92"/>
        <end position="112"/>
    </location>
</feature>
<dbReference type="Pfam" id="PF00510">
    <property type="entry name" value="COX3"/>
    <property type="match status" value="1"/>
</dbReference>
<dbReference type="InterPro" id="IPR033946">
    <property type="entry name" value="Ubiquinol_oxase_su3_dom"/>
</dbReference>
<proteinExistence type="inferred from homology"/>
<evidence type="ECO:0000256" key="3">
    <source>
        <dbReference type="ARBA" id="ARBA00011700"/>
    </source>
</evidence>
<keyword evidence="7 17" id="KW-0812">Transmembrane</keyword>
<evidence type="ECO:0000256" key="9">
    <source>
        <dbReference type="ARBA" id="ARBA00022989"/>
    </source>
</evidence>
<comment type="subcellular location">
    <subcellularLocation>
        <location evidence="1 17">Cell membrane</location>
        <topology evidence="1 17">Multi-pass membrane protein</topology>
    </subcellularLocation>
</comment>
<dbReference type="CDD" id="cd02863">
    <property type="entry name" value="Ubiquinol_oxidase_III"/>
    <property type="match status" value="1"/>
</dbReference>
<feature type="transmembrane region" description="Helical" evidence="18">
    <location>
        <begin position="171"/>
        <end position="195"/>
    </location>
</feature>
<evidence type="ECO:0000256" key="12">
    <source>
        <dbReference type="ARBA" id="ARBA00025694"/>
    </source>
</evidence>
<comment type="similarity">
    <text evidence="2 17">Belongs to the cytochrome c oxidase subunit 3 family.</text>
</comment>
<evidence type="ECO:0000256" key="10">
    <source>
        <dbReference type="ARBA" id="ARBA00023002"/>
    </source>
</evidence>
<dbReference type="SUPFAM" id="SSF81452">
    <property type="entry name" value="Cytochrome c oxidase subunit III-like"/>
    <property type="match status" value="1"/>
</dbReference>
<evidence type="ECO:0000313" key="21">
    <source>
        <dbReference type="Proteomes" id="UP001203423"/>
    </source>
</evidence>
<organism evidence="20 21">
    <name type="scientific">Shewanella surugensis</name>
    <dbReference type="NCBI Taxonomy" id="212020"/>
    <lineage>
        <taxon>Bacteria</taxon>
        <taxon>Pseudomonadati</taxon>
        <taxon>Pseudomonadota</taxon>
        <taxon>Gammaproteobacteria</taxon>
        <taxon>Alteromonadales</taxon>
        <taxon>Shewanellaceae</taxon>
        <taxon>Shewanella</taxon>
    </lineage>
</organism>
<keyword evidence="9 18" id="KW-1133">Transmembrane helix</keyword>
<evidence type="ECO:0000256" key="15">
    <source>
        <dbReference type="ARBA" id="ARBA00032189"/>
    </source>
</evidence>
<comment type="caution">
    <text evidence="20">The sequence shown here is derived from an EMBL/GenBank/DDBJ whole genome shotgun (WGS) entry which is preliminary data.</text>
</comment>
<keyword evidence="5" id="KW-0813">Transport</keyword>
<dbReference type="EMBL" id="JAKIKS010000044">
    <property type="protein sequence ID" value="MCL1125259.1"/>
    <property type="molecule type" value="Genomic_DNA"/>
</dbReference>
<feature type="transmembrane region" description="Helical" evidence="18">
    <location>
        <begin position="57"/>
        <end position="80"/>
    </location>
</feature>
<dbReference type="PROSITE" id="PS50253">
    <property type="entry name" value="COX3"/>
    <property type="match status" value="1"/>
</dbReference>